<evidence type="ECO:0000256" key="4">
    <source>
        <dbReference type="ARBA" id="ARBA00022517"/>
    </source>
</evidence>
<feature type="domain" description="Helicase C-terminal" evidence="15">
    <location>
        <begin position="335"/>
        <end position="484"/>
    </location>
</feature>
<evidence type="ECO:0000256" key="11">
    <source>
        <dbReference type="ARBA" id="ARBA00037449"/>
    </source>
</evidence>
<evidence type="ECO:0000256" key="1">
    <source>
        <dbReference type="ARBA" id="ARBA00004604"/>
    </source>
</evidence>
<evidence type="ECO:0000259" key="15">
    <source>
        <dbReference type="PROSITE" id="PS51194"/>
    </source>
</evidence>
<dbReference type="Pfam" id="PF00270">
    <property type="entry name" value="DEAD"/>
    <property type="match status" value="1"/>
</dbReference>
<feature type="compositionally biased region" description="Acidic residues" evidence="13">
    <location>
        <begin position="1"/>
        <end position="17"/>
    </location>
</feature>
<dbReference type="InterPro" id="IPR000629">
    <property type="entry name" value="RNA-helicase_DEAD-box_CS"/>
</dbReference>
<accession>A0A813JF23</accession>
<comment type="similarity">
    <text evidence="2">Belongs to the DEAD box helicase family. DDX5/DBP2 subfamily.</text>
</comment>
<evidence type="ECO:0000256" key="5">
    <source>
        <dbReference type="ARBA" id="ARBA00022552"/>
    </source>
</evidence>
<evidence type="ECO:0000259" key="14">
    <source>
        <dbReference type="PROSITE" id="PS51192"/>
    </source>
</evidence>
<evidence type="ECO:0000256" key="3">
    <source>
        <dbReference type="ARBA" id="ARBA00012552"/>
    </source>
</evidence>
<dbReference type="CDD" id="cd18787">
    <property type="entry name" value="SF2_C_DEAD"/>
    <property type="match status" value="1"/>
</dbReference>
<dbReference type="InterPro" id="IPR044742">
    <property type="entry name" value="DEAD/DEAH_RhlB"/>
</dbReference>
<dbReference type="SMART" id="SM00487">
    <property type="entry name" value="DEXDc"/>
    <property type="match status" value="1"/>
</dbReference>
<keyword evidence="7 12" id="KW-0378">Hydrolase</keyword>
<keyword evidence="5" id="KW-0698">rRNA processing</keyword>
<name>A0A813JF23_POLGL</name>
<feature type="compositionally biased region" description="Basic and acidic residues" evidence="13">
    <location>
        <begin position="19"/>
        <end position="28"/>
    </location>
</feature>
<feature type="non-terminal residue" evidence="16">
    <location>
        <position position="648"/>
    </location>
</feature>
<keyword evidence="6 12" id="KW-0547">Nucleotide-binding</keyword>
<dbReference type="PROSITE" id="PS51192">
    <property type="entry name" value="HELICASE_ATP_BIND_1"/>
    <property type="match status" value="1"/>
</dbReference>
<feature type="region of interest" description="Disordered" evidence="13">
    <location>
        <begin position="1"/>
        <end position="39"/>
    </location>
</feature>
<gene>
    <name evidence="16" type="ORF">PGLA2088_LOCUS19377</name>
</gene>
<dbReference type="AlphaFoldDB" id="A0A813JF23"/>
<dbReference type="InterPro" id="IPR011545">
    <property type="entry name" value="DEAD/DEAH_box_helicase_dom"/>
</dbReference>
<dbReference type="EMBL" id="CAJNNW010025058">
    <property type="protein sequence ID" value="CAE8675415.1"/>
    <property type="molecule type" value="Genomic_DNA"/>
</dbReference>
<dbReference type="Proteomes" id="UP000626109">
    <property type="component" value="Unassembled WGS sequence"/>
</dbReference>
<dbReference type="PROSITE" id="PS51194">
    <property type="entry name" value="HELICASE_CTER"/>
    <property type="match status" value="1"/>
</dbReference>
<comment type="function">
    <text evidence="11">ATP-dependent RNA helicase required for 60S ribosomal subunit synthesis. Involved in efficient pre-rRNA processing, predominantly at site A3, which is necessary for the normal formation of 25S and 5.8S rRNAs.</text>
</comment>
<dbReference type="GO" id="GO:0016787">
    <property type="term" value="F:hydrolase activity"/>
    <property type="evidence" value="ECO:0007669"/>
    <property type="project" value="UniProtKB-KW"/>
</dbReference>
<feature type="compositionally biased region" description="Basic and acidic residues" evidence="13">
    <location>
        <begin position="69"/>
        <end position="82"/>
    </location>
</feature>
<dbReference type="Pfam" id="PF00271">
    <property type="entry name" value="Helicase_C"/>
    <property type="match status" value="1"/>
</dbReference>
<evidence type="ECO:0000256" key="6">
    <source>
        <dbReference type="ARBA" id="ARBA00022741"/>
    </source>
</evidence>
<reference evidence="16" key="1">
    <citation type="submission" date="2021-02" db="EMBL/GenBank/DDBJ databases">
        <authorList>
            <person name="Dougan E. K."/>
            <person name="Rhodes N."/>
            <person name="Thang M."/>
            <person name="Chan C."/>
        </authorList>
    </citation>
    <scope>NUCLEOTIDE SEQUENCE</scope>
</reference>
<dbReference type="GO" id="GO:0003724">
    <property type="term" value="F:RNA helicase activity"/>
    <property type="evidence" value="ECO:0007669"/>
    <property type="project" value="UniProtKB-EC"/>
</dbReference>
<comment type="caution">
    <text evidence="16">The sequence shown here is derived from an EMBL/GenBank/DDBJ whole genome shotgun (WGS) entry which is preliminary data.</text>
</comment>
<dbReference type="GO" id="GO:0003676">
    <property type="term" value="F:nucleic acid binding"/>
    <property type="evidence" value="ECO:0007669"/>
    <property type="project" value="InterPro"/>
</dbReference>
<evidence type="ECO:0000256" key="7">
    <source>
        <dbReference type="ARBA" id="ARBA00022801"/>
    </source>
</evidence>
<dbReference type="CDD" id="cd00268">
    <property type="entry name" value="DEADc"/>
    <property type="match status" value="1"/>
</dbReference>
<evidence type="ECO:0000256" key="12">
    <source>
        <dbReference type="RuleBase" id="RU000492"/>
    </source>
</evidence>
<dbReference type="GO" id="GO:0005524">
    <property type="term" value="F:ATP binding"/>
    <property type="evidence" value="ECO:0007669"/>
    <property type="project" value="UniProtKB-KW"/>
</dbReference>
<comment type="subcellular location">
    <subcellularLocation>
        <location evidence="1">Nucleus</location>
        <location evidence="1">Nucleolus</location>
    </subcellularLocation>
</comment>
<dbReference type="Gene3D" id="3.40.50.300">
    <property type="entry name" value="P-loop containing nucleotide triphosphate hydrolases"/>
    <property type="match status" value="2"/>
</dbReference>
<dbReference type="PANTHER" id="PTHR47958">
    <property type="entry name" value="ATP-DEPENDENT RNA HELICASE DBP3"/>
    <property type="match status" value="1"/>
</dbReference>
<proteinExistence type="inferred from homology"/>
<dbReference type="InterPro" id="IPR027417">
    <property type="entry name" value="P-loop_NTPase"/>
</dbReference>
<evidence type="ECO:0000256" key="13">
    <source>
        <dbReference type="SAM" id="MobiDB-lite"/>
    </source>
</evidence>
<evidence type="ECO:0000313" key="16">
    <source>
        <dbReference type="EMBL" id="CAE8675415.1"/>
    </source>
</evidence>
<evidence type="ECO:0000256" key="10">
    <source>
        <dbReference type="ARBA" id="ARBA00023242"/>
    </source>
</evidence>
<keyword evidence="8 12" id="KW-0347">Helicase</keyword>
<evidence type="ECO:0000256" key="2">
    <source>
        <dbReference type="ARBA" id="ARBA00009334"/>
    </source>
</evidence>
<feature type="domain" description="Helicase ATP-binding" evidence="14">
    <location>
        <begin position="123"/>
        <end position="307"/>
    </location>
</feature>
<dbReference type="EC" id="3.6.4.13" evidence="3"/>
<keyword evidence="4" id="KW-0690">Ribosome biogenesis</keyword>
<keyword evidence="9 12" id="KW-0067">ATP-binding</keyword>
<feature type="region of interest" description="Disordered" evidence="13">
    <location>
        <begin position="63"/>
        <end position="82"/>
    </location>
</feature>
<dbReference type="SMART" id="SM00490">
    <property type="entry name" value="HELICc"/>
    <property type="match status" value="1"/>
</dbReference>
<feature type="region of interest" description="Disordered" evidence="13">
    <location>
        <begin position="528"/>
        <end position="556"/>
    </location>
</feature>
<organism evidence="16 17">
    <name type="scientific">Polarella glacialis</name>
    <name type="common">Dinoflagellate</name>
    <dbReference type="NCBI Taxonomy" id="89957"/>
    <lineage>
        <taxon>Eukaryota</taxon>
        <taxon>Sar</taxon>
        <taxon>Alveolata</taxon>
        <taxon>Dinophyceae</taxon>
        <taxon>Suessiales</taxon>
        <taxon>Suessiaceae</taxon>
        <taxon>Polarella</taxon>
    </lineage>
</organism>
<evidence type="ECO:0000256" key="8">
    <source>
        <dbReference type="ARBA" id="ARBA00022806"/>
    </source>
</evidence>
<evidence type="ECO:0000256" key="9">
    <source>
        <dbReference type="ARBA" id="ARBA00022840"/>
    </source>
</evidence>
<keyword evidence="10" id="KW-0539">Nucleus</keyword>
<dbReference type="InterPro" id="IPR001650">
    <property type="entry name" value="Helicase_C-like"/>
</dbReference>
<feature type="compositionally biased region" description="Low complexity" evidence="13">
    <location>
        <begin position="539"/>
        <end position="551"/>
    </location>
</feature>
<dbReference type="PROSITE" id="PS00039">
    <property type="entry name" value="DEAD_ATP_HELICASE"/>
    <property type="match status" value="1"/>
</dbReference>
<sequence>EEDQEEKEELEDGEIGSEPEAKRAKCAAEDATVTDPATVTLEDLSRNGYLPSTELLQTAQYLRDAQSQEARRPPEPSKPDAAWHRRFGTVVPTSESDEGIGASAATPACGGFAAPSIIQAYAWPILMAGRDLVGIAQTGSGKTLAYLLPCFAQLLPVTTGTDDALRAAAGSPAILVVAPTRELVCQVVREAERFRQPAGITSCAIYGGMPKHEQLAGLRGRPQLVVATPGRLNDFRENQPTFCDLRGVRFLVLDEADRMLDEGFEPQIRKIVFSSSALQRQTMLFSATWPPAMQKLADDFLRDPLQIRVGSVDQLRANASILQDVQFCADLAGAKTRELVKLLKSRPRARTLVFVATKDGCHELSRQVRGTVPGRCETLHGGLHQERREAALEAFRSGAARVMFATDVAGRGIDVPGIDLVINYDPPRSREDYVHRIGRTGRAGATGQAVSLLTHIRDGDAMKFIAEVMEETGVPVPADLAHRLGPALASWKPTRGSPAAQALAEAAAAVAVVGDPLELLEAQLLTESRAPFPPPPPQEAAAAAPLPSSEAWTTTPPALDDLMQAASELEASQLAVPESLSPARPTRSNTPWIRAPTRAQRLMGTARLVPKVRTTITKTTTTATTATAITTTTRVFVCIYNHFVRRLA</sequence>
<dbReference type="InterPro" id="IPR014001">
    <property type="entry name" value="Helicase_ATP-bd"/>
</dbReference>
<evidence type="ECO:0000313" key="17">
    <source>
        <dbReference type="Proteomes" id="UP000626109"/>
    </source>
</evidence>
<protein>
    <recommendedName>
        <fullName evidence="3">RNA helicase</fullName>
        <ecNumber evidence="3">3.6.4.13</ecNumber>
    </recommendedName>
</protein>
<dbReference type="SUPFAM" id="SSF52540">
    <property type="entry name" value="P-loop containing nucleoside triphosphate hydrolases"/>
    <property type="match status" value="1"/>
</dbReference>